<feature type="transmembrane region" description="Helical" evidence="1">
    <location>
        <begin position="151"/>
        <end position="167"/>
    </location>
</feature>
<dbReference type="PANTHER" id="PTHR39084">
    <property type="entry name" value="MEMBRANE PROTEIN-RELATED"/>
    <property type="match status" value="1"/>
</dbReference>
<accession>A0A840V002</accession>
<name>A0A840V002_9BACT</name>
<dbReference type="RefSeq" id="WP_184015670.1">
    <property type="nucleotide sequence ID" value="NZ_JACHFD010000002.1"/>
</dbReference>
<dbReference type="Pfam" id="PF02308">
    <property type="entry name" value="MgtC"/>
    <property type="match status" value="1"/>
</dbReference>
<feature type="domain" description="DUF4010" evidence="3">
    <location>
        <begin position="186"/>
        <end position="394"/>
    </location>
</feature>
<organism evidence="4 5">
    <name type="scientific">Haloferula luteola</name>
    <dbReference type="NCBI Taxonomy" id="595692"/>
    <lineage>
        <taxon>Bacteria</taxon>
        <taxon>Pseudomonadati</taxon>
        <taxon>Verrucomicrobiota</taxon>
        <taxon>Verrucomicrobiia</taxon>
        <taxon>Verrucomicrobiales</taxon>
        <taxon>Verrucomicrobiaceae</taxon>
        <taxon>Haloferula</taxon>
    </lineage>
</organism>
<keyword evidence="1" id="KW-0472">Membrane</keyword>
<keyword evidence="5" id="KW-1185">Reference proteome</keyword>
<comment type="caution">
    <text evidence="4">The sequence shown here is derived from an EMBL/GenBank/DDBJ whole genome shotgun (WGS) entry which is preliminary data.</text>
</comment>
<protein>
    <submittedName>
        <fullName evidence="4">Uncharacterized membrane protein (DUF4010 family)</fullName>
    </submittedName>
</protein>
<evidence type="ECO:0000259" key="2">
    <source>
        <dbReference type="Pfam" id="PF02308"/>
    </source>
</evidence>
<feature type="transmembrane region" description="Helical" evidence="1">
    <location>
        <begin position="240"/>
        <end position="258"/>
    </location>
</feature>
<evidence type="ECO:0000313" key="5">
    <source>
        <dbReference type="Proteomes" id="UP000557717"/>
    </source>
</evidence>
<feature type="transmembrane region" description="Helical" evidence="1">
    <location>
        <begin position="374"/>
        <end position="393"/>
    </location>
</feature>
<dbReference type="AlphaFoldDB" id="A0A840V002"/>
<feature type="domain" description="MgtC/SapB/SrpB/YhiD N-terminal" evidence="2">
    <location>
        <begin position="17"/>
        <end position="138"/>
    </location>
</feature>
<feature type="transmembrane region" description="Helical" evidence="1">
    <location>
        <begin position="103"/>
        <end position="130"/>
    </location>
</feature>
<feature type="transmembrane region" description="Helical" evidence="1">
    <location>
        <begin position="400"/>
        <end position="420"/>
    </location>
</feature>
<dbReference type="InterPro" id="IPR025105">
    <property type="entry name" value="DUF4010"/>
</dbReference>
<dbReference type="InterPro" id="IPR049177">
    <property type="entry name" value="MgtC_SapB_SrpB_YhiD_N"/>
</dbReference>
<dbReference type="Pfam" id="PF13194">
    <property type="entry name" value="DUF4010"/>
    <property type="match status" value="1"/>
</dbReference>
<feature type="transmembrane region" description="Helical" evidence="1">
    <location>
        <begin position="270"/>
        <end position="291"/>
    </location>
</feature>
<reference evidence="4 5" key="1">
    <citation type="submission" date="2020-08" db="EMBL/GenBank/DDBJ databases">
        <title>Genomic Encyclopedia of Type Strains, Phase IV (KMG-IV): sequencing the most valuable type-strain genomes for metagenomic binning, comparative biology and taxonomic classification.</title>
        <authorList>
            <person name="Goeker M."/>
        </authorList>
    </citation>
    <scope>NUCLEOTIDE SEQUENCE [LARGE SCALE GENOMIC DNA]</scope>
    <source>
        <strain evidence="4 5">YC6886</strain>
    </source>
</reference>
<evidence type="ECO:0000256" key="1">
    <source>
        <dbReference type="SAM" id="Phobius"/>
    </source>
</evidence>
<feature type="transmembrane region" description="Helical" evidence="1">
    <location>
        <begin position="209"/>
        <end position="228"/>
    </location>
</feature>
<evidence type="ECO:0000259" key="3">
    <source>
        <dbReference type="Pfam" id="PF13194"/>
    </source>
</evidence>
<dbReference type="Proteomes" id="UP000557717">
    <property type="component" value="Unassembled WGS sequence"/>
</dbReference>
<feature type="transmembrane region" description="Helical" evidence="1">
    <location>
        <begin position="179"/>
        <end position="197"/>
    </location>
</feature>
<dbReference type="EMBL" id="JACHFD010000002">
    <property type="protein sequence ID" value="MBB5350406.1"/>
    <property type="molecule type" value="Genomic_DNA"/>
</dbReference>
<evidence type="ECO:0000313" key="4">
    <source>
        <dbReference type="EMBL" id="MBB5350406.1"/>
    </source>
</evidence>
<proteinExistence type="predicted"/>
<feature type="transmembrane region" description="Helical" evidence="1">
    <location>
        <begin position="39"/>
        <end position="58"/>
    </location>
</feature>
<keyword evidence="1" id="KW-1133">Transmembrane helix</keyword>
<gene>
    <name evidence="4" type="ORF">HNR46_000630</name>
</gene>
<dbReference type="PANTHER" id="PTHR39084:SF1">
    <property type="entry name" value="DUF4010 DOMAIN-CONTAINING PROTEIN"/>
    <property type="match status" value="1"/>
</dbReference>
<sequence>METAADITQATETLKSLGIALGLGLLVGLEREWANKRMAGIRTFPLVAVWGGLCAMMSEVHGGGIIVMGGVACVAMLALSNLAKWRRPEGPGEGLTSEMAVLVMYAVGVICVMGHWMEAMVVSGVVMVLLHAKAKLHAWVDRFGEGELREVARLVLIGLVILPLLPNREMGYLDVINPFKVWLLVVLIVGISLAAYLASKFVGGRQGALVSGILGGLISSTATTAGASRRSHGAPDSSRACAFIALVATAVVFARVMVEVVAAGGSEGRAMLAPLGVMLGWSALVAAGVGWRGMGESGMPTEDRAPSELKAAVWFALMYVAVLCGVAFAKERLGEGALYGVAAISGLTDMDAITLSTSQLVAAGEVRADQGWRVILLGGMSNLVFKAGMVAVLGTRRMLWPVLLGFSAIGVGAGLLAWGWP</sequence>
<feature type="transmembrane region" description="Helical" evidence="1">
    <location>
        <begin position="311"/>
        <end position="329"/>
    </location>
</feature>
<keyword evidence="1" id="KW-0812">Transmembrane</keyword>